<dbReference type="InterPro" id="IPR017985">
    <property type="entry name" value="MeTrfase_CN4_CS"/>
</dbReference>
<keyword evidence="6" id="KW-0680">Restriction system</keyword>
<feature type="domain" description="DNA methylase N-4/N-6" evidence="9">
    <location>
        <begin position="40"/>
        <end position="215"/>
    </location>
</feature>
<evidence type="ECO:0000259" key="9">
    <source>
        <dbReference type="Pfam" id="PF01555"/>
    </source>
</evidence>
<evidence type="ECO:0000256" key="8">
    <source>
        <dbReference type="ARBA" id="ARBA00049120"/>
    </source>
</evidence>
<evidence type="ECO:0000256" key="2">
    <source>
        <dbReference type="ARBA" id="ARBA00012185"/>
    </source>
</evidence>
<dbReference type="GO" id="GO:0003677">
    <property type="term" value="F:DNA binding"/>
    <property type="evidence" value="ECO:0007669"/>
    <property type="project" value="UniProtKB-KW"/>
</dbReference>
<dbReference type="PROSITE" id="PS00093">
    <property type="entry name" value="N4_MTASE"/>
    <property type="match status" value="1"/>
</dbReference>
<comment type="similarity">
    <text evidence="1">Belongs to the N(4)/N(6)-methyltransferase family. N(4) subfamily.</text>
</comment>
<dbReference type="EMBL" id="LKHV02000001">
    <property type="protein sequence ID" value="MCS5707339.1"/>
    <property type="molecule type" value="Genomic_DNA"/>
</dbReference>
<dbReference type="PATRIC" id="fig|1590042.3.peg.2530"/>
<keyword evidence="5" id="KW-0949">S-adenosyl-L-methionine</keyword>
<evidence type="ECO:0000256" key="5">
    <source>
        <dbReference type="ARBA" id="ARBA00022691"/>
    </source>
</evidence>
<proteinExistence type="inferred from homology"/>
<dbReference type="OrthoDB" id="5622773at2"/>
<name>A0A0Q9YMQ3_9GAMM</name>
<dbReference type="Gene3D" id="3.40.50.150">
    <property type="entry name" value="Vaccinia Virus protein VP39"/>
    <property type="match status" value="1"/>
</dbReference>
<dbReference type="GO" id="GO:0015667">
    <property type="term" value="F:site-specific DNA-methyltransferase (cytosine-N4-specific) activity"/>
    <property type="evidence" value="ECO:0007669"/>
    <property type="project" value="UniProtKB-EC"/>
</dbReference>
<comment type="catalytic activity">
    <reaction evidence="8">
        <text>a 2'-deoxycytidine in DNA + S-adenosyl-L-methionine = an N(4)-methyl-2'-deoxycytidine in DNA + S-adenosyl-L-homocysteine + H(+)</text>
        <dbReference type="Rhea" id="RHEA:16857"/>
        <dbReference type="Rhea" id="RHEA-COMP:11369"/>
        <dbReference type="Rhea" id="RHEA-COMP:13674"/>
        <dbReference type="ChEBI" id="CHEBI:15378"/>
        <dbReference type="ChEBI" id="CHEBI:57856"/>
        <dbReference type="ChEBI" id="CHEBI:59789"/>
        <dbReference type="ChEBI" id="CHEBI:85452"/>
        <dbReference type="ChEBI" id="CHEBI:137933"/>
        <dbReference type="EC" id="2.1.1.113"/>
    </reaction>
</comment>
<dbReference type="RefSeq" id="WP_083477422.1">
    <property type="nucleotide sequence ID" value="NZ_LKHV02000001.1"/>
</dbReference>
<evidence type="ECO:0000256" key="4">
    <source>
        <dbReference type="ARBA" id="ARBA00022679"/>
    </source>
</evidence>
<reference evidence="10" key="1">
    <citation type="submission" date="2015-09" db="EMBL/GenBank/DDBJ databases">
        <title>Draft Genome Sequences of Two Novel Amoeba-resistant Intranuclear Bacteria, Candidatus Berkiella cookevillensis and Candidatus Berkiella aquae.</title>
        <authorList>
            <person name="Mehari Y.T."/>
            <person name="Arivett B.A."/>
            <person name="Farone A.L."/>
            <person name="Gunderson J.H."/>
            <person name="Farone M.B."/>
        </authorList>
    </citation>
    <scope>NUCLEOTIDE SEQUENCE [LARGE SCALE GENOMIC DNA]</scope>
    <source>
        <strain evidence="10">CC99</strain>
    </source>
</reference>
<reference evidence="11" key="2">
    <citation type="journal article" date="2016" name="Genome Announc.">
        <title>Draft Genome Sequences of Two Novel Amoeba-Resistant Intranuclear Bacteria, 'Candidatus Berkiella cookevillensis' and 'Candidatus Berkiella aquae'.</title>
        <authorList>
            <person name="Mehari Y.T."/>
            <person name="Arivett B.A."/>
            <person name="Farone A.L."/>
            <person name="Gunderson J.H."/>
            <person name="Farone M.B."/>
        </authorList>
    </citation>
    <scope>NUCLEOTIDE SEQUENCE</scope>
    <source>
        <strain evidence="11">CC99</strain>
    </source>
</reference>
<dbReference type="GO" id="GO:0032259">
    <property type="term" value="P:methylation"/>
    <property type="evidence" value="ECO:0007669"/>
    <property type="project" value="UniProtKB-KW"/>
</dbReference>
<dbReference type="REBASE" id="141450">
    <property type="entry name" value="M.BcoCC99ORF2468P"/>
</dbReference>
<comment type="caution">
    <text evidence="10">The sequence shown here is derived from an EMBL/GenBank/DDBJ whole genome shotgun (WGS) entry which is preliminary data.</text>
</comment>
<dbReference type="GO" id="GO:0009307">
    <property type="term" value="P:DNA restriction-modification system"/>
    <property type="evidence" value="ECO:0007669"/>
    <property type="project" value="UniProtKB-KW"/>
</dbReference>
<evidence type="ECO:0000313" key="12">
    <source>
        <dbReference type="Proteomes" id="UP000051494"/>
    </source>
</evidence>
<keyword evidence="4" id="KW-0808">Transferase</keyword>
<dbReference type="GO" id="GO:0008170">
    <property type="term" value="F:N-methyltransferase activity"/>
    <property type="evidence" value="ECO:0007669"/>
    <property type="project" value="InterPro"/>
</dbReference>
<evidence type="ECO:0000256" key="7">
    <source>
        <dbReference type="ARBA" id="ARBA00023125"/>
    </source>
</evidence>
<dbReference type="EC" id="2.1.1.113" evidence="2"/>
<dbReference type="InterPro" id="IPR029063">
    <property type="entry name" value="SAM-dependent_MTases_sf"/>
</dbReference>
<dbReference type="STRING" id="437022.CC99x_02468"/>
<dbReference type="Pfam" id="PF01555">
    <property type="entry name" value="N6_N4_Mtase"/>
    <property type="match status" value="1"/>
</dbReference>
<reference evidence="11" key="3">
    <citation type="submission" date="2021-06" db="EMBL/GenBank/DDBJ databases">
        <title>Genomic Description and Analysis of Intracellular Bacteria, Candidatus Berkiella cookevillensis and Candidatus Berkiella aquae.</title>
        <authorList>
            <person name="Kidane D.T."/>
            <person name="Mehari Y.T."/>
            <person name="Rice F.C."/>
            <person name="Arivett B.A."/>
            <person name="Farone A.L."/>
            <person name="Berk S.G."/>
            <person name="Farone M.B."/>
        </authorList>
    </citation>
    <scope>NUCLEOTIDE SEQUENCE</scope>
    <source>
        <strain evidence="11">CC99</strain>
    </source>
</reference>
<protein>
    <recommendedName>
        <fullName evidence="2">site-specific DNA-methyltransferase (cytosine-N(4)-specific)</fullName>
        <ecNumber evidence="2">2.1.1.113</ecNumber>
    </recommendedName>
</protein>
<evidence type="ECO:0000256" key="1">
    <source>
        <dbReference type="ARBA" id="ARBA00010203"/>
    </source>
</evidence>
<evidence type="ECO:0000313" key="10">
    <source>
        <dbReference type="EMBL" id="KRG17320.1"/>
    </source>
</evidence>
<evidence type="ECO:0000313" key="11">
    <source>
        <dbReference type="EMBL" id="MCS5707339.1"/>
    </source>
</evidence>
<keyword evidence="3 10" id="KW-0489">Methyltransferase</keyword>
<evidence type="ECO:0000256" key="6">
    <source>
        <dbReference type="ARBA" id="ARBA00022747"/>
    </source>
</evidence>
<evidence type="ECO:0000256" key="3">
    <source>
        <dbReference type="ARBA" id="ARBA00022603"/>
    </source>
</evidence>
<dbReference type="InterPro" id="IPR002941">
    <property type="entry name" value="DNA_methylase_N4/N6"/>
</dbReference>
<gene>
    <name evidence="11" type="ORF">CC99x_000325</name>
    <name evidence="10" type="ORF">CC99x_02468</name>
</gene>
<sequence>MIVRNRDFYSELLYTGHKSISSSMYCKDSTQRLPLADNSIDLIITSPPYVTSYDYADLHQLSILWLSGDTDYFKQWKKFVGANFKRNKCLQFDREIAEKIISDLKSNNNSLSMDIANYFSDMRSAFGEMHRVLKPNGKICIIIGNTNMNGIEILNAEVAAEQMYRVGFRKVEFIKRLISNKLIAPWRDAKTGKFTTLSNPFKKRIYEHEYVVVMKK</sequence>
<dbReference type="SUPFAM" id="SSF53335">
    <property type="entry name" value="S-adenosyl-L-methionine-dependent methyltransferases"/>
    <property type="match status" value="1"/>
</dbReference>
<organism evidence="10">
    <name type="scientific">Candidatus Berkiella cookevillensis</name>
    <dbReference type="NCBI Taxonomy" id="437022"/>
    <lineage>
        <taxon>Bacteria</taxon>
        <taxon>Pseudomonadati</taxon>
        <taxon>Pseudomonadota</taxon>
        <taxon>Gammaproteobacteria</taxon>
        <taxon>Candidatus Berkiellales</taxon>
        <taxon>Candidatus Berkiellaceae</taxon>
        <taxon>Candidatus Berkiella</taxon>
    </lineage>
</organism>
<dbReference type="AlphaFoldDB" id="A0A0Q9YMQ3"/>
<keyword evidence="7" id="KW-0238">DNA-binding</keyword>
<accession>A0A0Q9YMQ3</accession>
<keyword evidence="12" id="KW-1185">Reference proteome</keyword>
<dbReference type="EMBL" id="LKHV01000019">
    <property type="protein sequence ID" value="KRG17320.1"/>
    <property type="molecule type" value="Genomic_DNA"/>
</dbReference>
<dbReference type="Proteomes" id="UP000051494">
    <property type="component" value="Unassembled WGS sequence"/>
</dbReference>